<evidence type="ECO:0000256" key="1">
    <source>
        <dbReference type="SAM" id="MobiDB-lite"/>
    </source>
</evidence>
<evidence type="ECO:0000313" key="2">
    <source>
        <dbReference type="EMBL" id="ORX60703.1"/>
    </source>
</evidence>
<reference evidence="2 3" key="1">
    <citation type="submission" date="2016-07" db="EMBL/GenBank/DDBJ databases">
        <title>Pervasive Adenine N6-methylation of Active Genes in Fungi.</title>
        <authorList>
            <consortium name="DOE Joint Genome Institute"/>
            <person name="Mondo S.J."/>
            <person name="Dannebaum R.O."/>
            <person name="Kuo R.C."/>
            <person name="Labutti K."/>
            <person name="Haridas S."/>
            <person name="Kuo A."/>
            <person name="Salamov A."/>
            <person name="Ahrendt S.R."/>
            <person name="Lipzen A."/>
            <person name="Sullivan W."/>
            <person name="Andreopoulos W.B."/>
            <person name="Clum A."/>
            <person name="Lindquist E."/>
            <person name="Daum C."/>
            <person name="Ramamoorthy G.K."/>
            <person name="Gryganskyi A."/>
            <person name="Culley D."/>
            <person name="Magnuson J.K."/>
            <person name="James T.Y."/>
            <person name="O'Malley M.A."/>
            <person name="Stajich J.E."/>
            <person name="Spatafora J.W."/>
            <person name="Visel A."/>
            <person name="Grigoriev I.V."/>
        </authorList>
    </citation>
    <scope>NUCLEOTIDE SEQUENCE [LARGE SCALE GENOMIC DNA]</scope>
    <source>
        <strain evidence="2 3">NRRL 3301</strain>
    </source>
</reference>
<keyword evidence="3" id="KW-1185">Reference proteome</keyword>
<sequence length="271" mass="29817">MSQSADLPPLQGDDPPRALTKSPHSSSKLPASHRHRHHLSLSPPSSHAPSHQRHRSWSSSEKPPFNPTLHLPPPVLPVTFPAPSSHHLTIPSMALLQRRPSFDTLSRLSTNQRPDIPTIHQPPVSQPKKKKKDTSLSVNNKKEPAPAPPPCTEILISPTTGQPILKRRRGRPPTRSPGYDEGGFTFLSPTVWNVTATANPSIPPSALQSLSTEEDENDHMIDAMTAFTGSDMDTVLPMPKKKRGRKPKTHIEGNSCFVWKDITAAKRSKLC</sequence>
<dbReference type="AlphaFoldDB" id="A0A1X2GTC3"/>
<comment type="caution">
    <text evidence="2">The sequence shown here is derived from an EMBL/GenBank/DDBJ whole genome shotgun (WGS) entry which is preliminary data.</text>
</comment>
<feature type="region of interest" description="Disordered" evidence="1">
    <location>
        <begin position="107"/>
        <end position="182"/>
    </location>
</feature>
<proteinExistence type="predicted"/>
<dbReference type="EMBL" id="MCGT01000004">
    <property type="protein sequence ID" value="ORX60703.1"/>
    <property type="molecule type" value="Genomic_DNA"/>
</dbReference>
<organism evidence="2 3">
    <name type="scientific">Hesseltinella vesiculosa</name>
    <dbReference type="NCBI Taxonomy" id="101127"/>
    <lineage>
        <taxon>Eukaryota</taxon>
        <taxon>Fungi</taxon>
        <taxon>Fungi incertae sedis</taxon>
        <taxon>Mucoromycota</taxon>
        <taxon>Mucoromycotina</taxon>
        <taxon>Mucoromycetes</taxon>
        <taxon>Mucorales</taxon>
        <taxon>Cunninghamellaceae</taxon>
        <taxon>Hesseltinella</taxon>
    </lineage>
</organism>
<dbReference type="OrthoDB" id="2417670at2759"/>
<protein>
    <submittedName>
        <fullName evidence="2">Uncharacterized protein</fullName>
    </submittedName>
</protein>
<feature type="compositionally biased region" description="Pro residues" evidence="1">
    <location>
        <begin position="64"/>
        <end position="76"/>
    </location>
</feature>
<gene>
    <name evidence="2" type="ORF">DM01DRAFT_310315</name>
</gene>
<feature type="region of interest" description="Disordered" evidence="1">
    <location>
        <begin position="1"/>
        <end position="83"/>
    </location>
</feature>
<name>A0A1X2GTC3_9FUNG</name>
<dbReference type="Proteomes" id="UP000242146">
    <property type="component" value="Unassembled WGS sequence"/>
</dbReference>
<feature type="compositionally biased region" description="Low complexity" evidence="1">
    <location>
        <begin position="40"/>
        <end position="49"/>
    </location>
</feature>
<accession>A0A1X2GTC3</accession>
<evidence type="ECO:0000313" key="3">
    <source>
        <dbReference type="Proteomes" id="UP000242146"/>
    </source>
</evidence>